<evidence type="ECO:0000313" key="2">
    <source>
        <dbReference type="EMBL" id="KAJ8870166.1"/>
    </source>
</evidence>
<feature type="compositionally biased region" description="Polar residues" evidence="1">
    <location>
        <begin position="621"/>
        <end position="633"/>
    </location>
</feature>
<dbReference type="EMBL" id="JARBHB010000013">
    <property type="protein sequence ID" value="KAJ8870166.1"/>
    <property type="molecule type" value="Genomic_DNA"/>
</dbReference>
<evidence type="ECO:0000313" key="3">
    <source>
        <dbReference type="Proteomes" id="UP001159363"/>
    </source>
</evidence>
<feature type="region of interest" description="Disordered" evidence="1">
    <location>
        <begin position="565"/>
        <end position="643"/>
    </location>
</feature>
<protein>
    <submittedName>
        <fullName evidence="2">Uncharacterized protein</fullName>
    </submittedName>
</protein>
<keyword evidence="3" id="KW-1185">Reference proteome</keyword>
<dbReference type="Proteomes" id="UP001159363">
    <property type="component" value="Chromosome 12"/>
</dbReference>
<name>A0ABQ9GFZ0_9NEOP</name>
<reference evidence="2 3" key="1">
    <citation type="submission" date="2023-02" db="EMBL/GenBank/DDBJ databases">
        <title>LHISI_Scaffold_Assembly.</title>
        <authorList>
            <person name="Stuart O.P."/>
            <person name="Cleave R."/>
            <person name="Magrath M.J.L."/>
            <person name="Mikheyev A.S."/>
        </authorList>
    </citation>
    <scope>NUCLEOTIDE SEQUENCE [LARGE SCALE GENOMIC DNA]</scope>
    <source>
        <strain evidence="2">Daus_M_001</strain>
        <tissue evidence="2">Leg muscle</tissue>
    </source>
</reference>
<evidence type="ECO:0000256" key="1">
    <source>
        <dbReference type="SAM" id="MobiDB-lite"/>
    </source>
</evidence>
<gene>
    <name evidence="2" type="ORF">PR048_029179</name>
</gene>
<accession>A0ABQ9GFZ0</accession>
<organism evidence="2 3">
    <name type="scientific">Dryococelus australis</name>
    <dbReference type="NCBI Taxonomy" id="614101"/>
    <lineage>
        <taxon>Eukaryota</taxon>
        <taxon>Metazoa</taxon>
        <taxon>Ecdysozoa</taxon>
        <taxon>Arthropoda</taxon>
        <taxon>Hexapoda</taxon>
        <taxon>Insecta</taxon>
        <taxon>Pterygota</taxon>
        <taxon>Neoptera</taxon>
        <taxon>Polyneoptera</taxon>
        <taxon>Phasmatodea</taxon>
        <taxon>Verophasmatodea</taxon>
        <taxon>Anareolatae</taxon>
        <taxon>Phasmatidae</taxon>
        <taxon>Eurycanthinae</taxon>
        <taxon>Dryococelus</taxon>
    </lineage>
</organism>
<sequence>MERRVNARSWGSGRERTFPAHHMRESLVTAVGNRALFAPVRFGTRGHRMNRFANNELINLFCRREYVFQFAGIVGGNPENPIITKSGIEFGIATTNLSCETRHYGHYHDGLIPGCTNIFPDPKSNDPSSEPGSSLILVPITLVLTFLTSFPRVHVSTAAHVSLTQPTHLGRVEQSLCSLSLRTRQWDKPQCFSRNIVFIQKLMSVSCWRWRYALSVRRWVRPLARAKGVCLGNKALGFDSWLGHGFSRCENLSPRLQDWALASIPYCVREYQMTADPVSTFSCGWLIPKLQLKRATSMKLDVIVGLFLFIGIESKSTAGTYQRITALEGAAMAWRLNCLPPTKANWVQSPSGSLPDFRRWKSCRTMPLVGGFSRRSPIYPIFKFRRCPILTESVNQLIEDELTERRIQEDGTARHASDVSIRVRSVRLGARYNFISLTQCTQRPVYNGSRYAGCSAKCERFGFSIQSQTGYLQQDHALTDTGENATVGLWDEEFAPNITNGSVEYESSMAPHIAAGIPARAPGLVESSRRTKYGCRYNVISTLWVIHTVRDRVSCWTAGDSVVVPLDSRPPGSRRSNCANGLERSGSRLTSGSRERTKSGAGTQGRGKLEIPEKTRRPAASSATIPTCENTGATPPGVEPGSYRRKASALTTAPDRLRTNVLQKYSARIGKLAADSTETNVCSTAFRSRQDVRAANSSPRPLRHDYANSPAGTCGANSMNVNLREGRGTCARSLPQPHAVLKTLVSVQSAAAFPMRVECFCNTFVHNRVVTNISSPPAGPCWRTNRRRLGRRAASTCGAHQEPTSRGAVGWCTIDLGYRKLWVQIPGPLPNWVYSNCSTNGKTDKLRLHSIKFIIIVEHQLPQRCDHVFPAPRVSTSRGAATMTPAPQHCHAAVRYTTRAVSRPAAWRRAEQLGREHTASSVQFRLYLKRHCVAHTVTGRTRLLVRFKRARPGTRGQVPFVFRCRVFPALAQ</sequence>
<comment type="caution">
    <text evidence="2">The sequence shown here is derived from an EMBL/GenBank/DDBJ whole genome shotgun (WGS) entry which is preliminary data.</text>
</comment>
<proteinExistence type="predicted"/>
<feature type="compositionally biased region" description="Basic and acidic residues" evidence="1">
    <location>
        <begin position="607"/>
        <end position="616"/>
    </location>
</feature>